<gene>
    <name evidence="2" type="ORF">BDQ12DRAFT_733879</name>
</gene>
<evidence type="ECO:0000259" key="1">
    <source>
        <dbReference type="PROSITE" id="PS50097"/>
    </source>
</evidence>
<keyword evidence="3" id="KW-1185">Reference proteome</keyword>
<dbReference type="AlphaFoldDB" id="A0A5C3M5H6"/>
<name>A0A5C3M5H6_9AGAR</name>
<dbReference type="Proteomes" id="UP000308652">
    <property type="component" value="Unassembled WGS sequence"/>
</dbReference>
<accession>A0A5C3M5H6</accession>
<dbReference type="EMBL" id="ML213596">
    <property type="protein sequence ID" value="TFK40674.1"/>
    <property type="molecule type" value="Genomic_DNA"/>
</dbReference>
<evidence type="ECO:0000313" key="2">
    <source>
        <dbReference type="EMBL" id="TFK40674.1"/>
    </source>
</evidence>
<dbReference type="InterPro" id="IPR011333">
    <property type="entry name" value="SKP1/BTB/POZ_sf"/>
</dbReference>
<dbReference type="PROSITE" id="PS50097">
    <property type="entry name" value="BTB"/>
    <property type="match status" value="1"/>
</dbReference>
<dbReference type="OrthoDB" id="2879636at2759"/>
<dbReference type="CDD" id="cd18186">
    <property type="entry name" value="BTB_POZ_ZBTB_KLHL-like"/>
    <property type="match status" value="1"/>
</dbReference>
<dbReference type="InterPro" id="IPR000210">
    <property type="entry name" value="BTB/POZ_dom"/>
</dbReference>
<reference evidence="2 3" key="1">
    <citation type="journal article" date="2019" name="Nat. Ecol. Evol.">
        <title>Megaphylogeny resolves global patterns of mushroom evolution.</title>
        <authorList>
            <person name="Varga T."/>
            <person name="Krizsan K."/>
            <person name="Foldi C."/>
            <person name="Dima B."/>
            <person name="Sanchez-Garcia M."/>
            <person name="Sanchez-Ramirez S."/>
            <person name="Szollosi G.J."/>
            <person name="Szarkandi J.G."/>
            <person name="Papp V."/>
            <person name="Albert L."/>
            <person name="Andreopoulos W."/>
            <person name="Angelini C."/>
            <person name="Antonin V."/>
            <person name="Barry K.W."/>
            <person name="Bougher N.L."/>
            <person name="Buchanan P."/>
            <person name="Buyck B."/>
            <person name="Bense V."/>
            <person name="Catcheside P."/>
            <person name="Chovatia M."/>
            <person name="Cooper J."/>
            <person name="Damon W."/>
            <person name="Desjardin D."/>
            <person name="Finy P."/>
            <person name="Geml J."/>
            <person name="Haridas S."/>
            <person name="Hughes K."/>
            <person name="Justo A."/>
            <person name="Karasinski D."/>
            <person name="Kautmanova I."/>
            <person name="Kiss B."/>
            <person name="Kocsube S."/>
            <person name="Kotiranta H."/>
            <person name="LaButti K.M."/>
            <person name="Lechner B.E."/>
            <person name="Liimatainen K."/>
            <person name="Lipzen A."/>
            <person name="Lukacs Z."/>
            <person name="Mihaltcheva S."/>
            <person name="Morgado L.N."/>
            <person name="Niskanen T."/>
            <person name="Noordeloos M.E."/>
            <person name="Ohm R.A."/>
            <person name="Ortiz-Santana B."/>
            <person name="Ovrebo C."/>
            <person name="Racz N."/>
            <person name="Riley R."/>
            <person name="Savchenko A."/>
            <person name="Shiryaev A."/>
            <person name="Soop K."/>
            <person name="Spirin V."/>
            <person name="Szebenyi C."/>
            <person name="Tomsovsky M."/>
            <person name="Tulloss R.E."/>
            <person name="Uehling J."/>
            <person name="Grigoriev I.V."/>
            <person name="Vagvolgyi C."/>
            <person name="Papp T."/>
            <person name="Martin F.M."/>
            <person name="Miettinen O."/>
            <person name="Hibbett D.S."/>
            <person name="Nagy L.G."/>
        </authorList>
    </citation>
    <scope>NUCLEOTIDE SEQUENCE [LARGE SCALE GENOMIC DNA]</scope>
    <source>
        <strain evidence="2 3">CBS 166.37</strain>
    </source>
</reference>
<feature type="domain" description="BTB" evidence="1">
    <location>
        <begin position="21"/>
        <end position="89"/>
    </location>
</feature>
<dbReference type="Pfam" id="PF00651">
    <property type="entry name" value="BTB"/>
    <property type="match status" value="1"/>
</dbReference>
<dbReference type="STRING" id="68775.A0A5C3M5H6"/>
<protein>
    <recommendedName>
        <fullName evidence="1">BTB domain-containing protein</fullName>
    </recommendedName>
</protein>
<proteinExistence type="predicted"/>
<evidence type="ECO:0000313" key="3">
    <source>
        <dbReference type="Proteomes" id="UP000308652"/>
    </source>
</evidence>
<dbReference type="SUPFAM" id="SSF54695">
    <property type="entry name" value="POZ domain"/>
    <property type="match status" value="1"/>
</dbReference>
<dbReference type="Gene3D" id="3.30.710.10">
    <property type="entry name" value="Potassium Channel Kv1.1, Chain A"/>
    <property type="match status" value="1"/>
</dbReference>
<sequence length="333" mass="38274">MVRSLNDLSIGIRGEPWFDDGNIILVTQDAPTAFRLHRGVLARHSEIFQDMFAIPQPSSEVEMFEGCQVVRMYDNPSELSNLVKALYDGVKFRNTNIQDFFYLAGILRLSTKYFISHLRMASIQHLARTWSYTLKGHDEMVDKALSTPAIGDMTYPYVHPLHVLNLAREVNVNIVIPSTFYFLSIYPLAEIMQADHPKLKIEHPSKPSSTLSLTDIQLYTLMFQHRLQVIQDFVRQFCSEKATSRKCPYSTACARGFSRLVSQLNRSWSLRTGPLHYMRQAIKEVDHDSTICEACKTNFKEDVTHLRRKLWSELPVILGLPTWPELEVAELPP</sequence>
<organism evidence="2 3">
    <name type="scientific">Crucibulum laeve</name>
    <dbReference type="NCBI Taxonomy" id="68775"/>
    <lineage>
        <taxon>Eukaryota</taxon>
        <taxon>Fungi</taxon>
        <taxon>Dikarya</taxon>
        <taxon>Basidiomycota</taxon>
        <taxon>Agaricomycotina</taxon>
        <taxon>Agaricomycetes</taxon>
        <taxon>Agaricomycetidae</taxon>
        <taxon>Agaricales</taxon>
        <taxon>Agaricineae</taxon>
        <taxon>Nidulariaceae</taxon>
        <taxon>Crucibulum</taxon>
    </lineage>
</organism>